<dbReference type="EMBL" id="CAJPDR010000046">
    <property type="protein sequence ID" value="CAF9911033.1"/>
    <property type="molecule type" value="Genomic_DNA"/>
</dbReference>
<feature type="compositionally biased region" description="Basic and acidic residues" evidence="2">
    <location>
        <begin position="320"/>
        <end position="332"/>
    </location>
</feature>
<feature type="compositionally biased region" description="Basic and acidic residues" evidence="2">
    <location>
        <begin position="668"/>
        <end position="688"/>
    </location>
</feature>
<feature type="compositionally biased region" description="Basic and acidic residues" evidence="2">
    <location>
        <begin position="372"/>
        <end position="385"/>
    </location>
</feature>
<feature type="compositionally biased region" description="Low complexity" evidence="2">
    <location>
        <begin position="1056"/>
        <end position="1073"/>
    </location>
</feature>
<feature type="compositionally biased region" description="Basic and acidic residues" evidence="2">
    <location>
        <begin position="948"/>
        <end position="957"/>
    </location>
</feature>
<gene>
    <name evidence="3" type="ORF">ALECFALPRED_007056</name>
</gene>
<sequence>MKRQSTYSMGYQSLDSPTSAKKPAENENSVKSKSPHFMTPTFSSSLQSAAVNGKEHDHNDSNITPVPSKSAKAESSNAWMKSAAKRVGFRRIADGTPRSKKEGLPKNSKTVSFPDKLATPSYSRVLDTPPSTKTQPQKVSPTDKPLPNPPNGQVSNPSEFPGSKTLIDASDKPLRRRSPPGMVVHEEDWPVLYPRRPTSPGTLQEMMRETGSQLTQQAVSGQKERYPVLGNTLRQVPDEEQLPVSRYSPMYKIPRKEVSSPNLGKLSSANKETAAGHTHIDDPFKDGVYDSGPVVPAKPPGIAPESPLNLSAGAAAVEKSAQESRPAIEPRQTRTSSLRARLSAGQLIKDGQNKVVGFTDFTATPEPALGATRRDSLRARKEAQARRLTPPHPLRTNLSKEPMGGNRAQTSRSLTPPAKPVPHPLRTNPSRESIGANRAPAQFVAGSRRPTHPRRPSSHGSLRSEFRESTAPLPIAPSSRSAPNRPAPATPASRYQDTKHGKSSEKAHVEAPASLRNSSIPVPRQVVSNMPRQPNANDKDETSDPKRFGVSAVKKEARDEFAIFEGHPSLDMVRNLDQTLSDSSLDMTRDLDQSYSTAHPTQALIDKYGAHVLEAIEESPQHAYKIKRLSTASPEFGPILKISPSAERFIMGPDSKTDRNPLKKKKSKELDRNVMKKDQKDRPDRSDRPSSSQGLSRKGSRVGLIDTKIREKKVKSADLGRISPAIDHLLNDSHKLTPRLHHESTDASAKGSSTGTSFNDPFFDARSQLQASPEKGNDVNGQEQNATAEESSIIPLGEKTGVSSDELPVTIGFLSSDSHIENGNKPDFKLCDKTTSPFEDTAVAAGDFGKEPKTNGFHTDETQSSKASTYEDIAVATKDFEQEPKNKEDDASVIHLPSTPEQRPLQKLANSGSHPPRSSSRIAHLDFTTAKKSPVSPLGAEEPPPTPPKDKPQDFAHRQNNLGSLRGHGTSQVDLSNHASKRDSTARESSKSQASAAKGSLSIFRGLFHKRSSENEPLKSGKKTKSKPTVTPASGSPFPHISEVHPVHRPTLASIARSTASTPRPSTATRPATPATPSPFSPVPTETSTSTHLAMELLDLSRKERSSPKKEKLLQLGSVMVEGITQARNAEKAMEEAKQAARRAEVAHALCRKSLVEATRCVEMWRARME</sequence>
<feature type="compositionally biased region" description="Basic and acidic residues" evidence="2">
    <location>
        <begin position="537"/>
        <end position="546"/>
    </location>
</feature>
<dbReference type="AlphaFoldDB" id="A0A8H3IAD6"/>
<feature type="region of interest" description="Disordered" evidence="2">
    <location>
        <begin position="647"/>
        <end position="708"/>
    </location>
</feature>
<reference evidence="3" key="1">
    <citation type="submission" date="2021-03" db="EMBL/GenBank/DDBJ databases">
        <authorList>
            <person name="Tagirdzhanova G."/>
        </authorList>
    </citation>
    <scope>NUCLEOTIDE SEQUENCE</scope>
</reference>
<feature type="compositionally biased region" description="Basic and acidic residues" evidence="2">
    <location>
        <begin position="980"/>
        <end position="990"/>
    </location>
</feature>
<evidence type="ECO:0000256" key="2">
    <source>
        <dbReference type="SAM" id="MobiDB-lite"/>
    </source>
</evidence>
<organism evidence="3 4">
    <name type="scientific">Alectoria fallacina</name>
    <dbReference type="NCBI Taxonomy" id="1903189"/>
    <lineage>
        <taxon>Eukaryota</taxon>
        <taxon>Fungi</taxon>
        <taxon>Dikarya</taxon>
        <taxon>Ascomycota</taxon>
        <taxon>Pezizomycotina</taxon>
        <taxon>Lecanoromycetes</taxon>
        <taxon>OSLEUM clade</taxon>
        <taxon>Lecanoromycetidae</taxon>
        <taxon>Lecanorales</taxon>
        <taxon>Lecanorineae</taxon>
        <taxon>Parmeliaceae</taxon>
        <taxon>Alectoria</taxon>
    </lineage>
</organism>
<name>A0A8H3IAD6_9LECA</name>
<feature type="region of interest" description="Disordered" evidence="2">
    <location>
        <begin position="1"/>
        <end position="241"/>
    </location>
</feature>
<feature type="compositionally biased region" description="Basic and acidic residues" evidence="2">
    <location>
        <begin position="848"/>
        <end position="863"/>
    </location>
</feature>
<protein>
    <submittedName>
        <fullName evidence="3">Uncharacterized protein</fullName>
    </submittedName>
</protein>
<feature type="compositionally biased region" description="Basic and acidic residues" evidence="2">
    <location>
        <begin position="496"/>
        <end position="509"/>
    </location>
</feature>
<dbReference type="OrthoDB" id="5407305at2759"/>
<keyword evidence="1" id="KW-0175">Coiled coil</keyword>
<keyword evidence="4" id="KW-1185">Reference proteome</keyword>
<feature type="region of interest" description="Disordered" evidence="2">
    <location>
        <begin position="253"/>
        <end position="339"/>
    </location>
</feature>
<feature type="compositionally biased region" description="Polar residues" evidence="2">
    <location>
        <begin position="210"/>
        <end position="220"/>
    </location>
</feature>
<feature type="compositionally biased region" description="Basic and acidic residues" evidence="2">
    <location>
        <begin position="91"/>
        <end position="104"/>
    </location>
</feature>
<feature type="region of interest" description="Disordered" evidence="2">
    <location>
        <begin position="740"/>
        <end position="802"/>
    </location>
</feature>
<feature type="compositionally biased region" description="Polar residues" evidence="2">
    <location>
        <begin position="129"/>
        <end position="140"/>
    </location>
</feature>
<feature type="compositionally biased region" description="Polar residues" evidence="2">
    <location>
        <begin position="259"/>
        <end position="271"/>
    </location>
</feature>
<feature type="compositionally biased region" description="Polar residues" evidence="2">
    <location>
        <begin position="61"/>
        <end position="79"/>
    </location>
</feature>
<feature type="compositionally biased region" description="Basic and acidic residues" evidence="2">
    <location>
        <begin position="278"/>
        <end position="288"/>
    </location>
</feature>
<dbReference type="Proteomes" id="UP000664203">
    <property type="component" value="Unassembled WGS sequence"/>
</dbReference>
<feature type="compositionally biased region" description="Polar residues" evidence="2">
    <location>
        <begin position="908"/>
        <end position="921"/>
    </location>
</feature>
<feature type="compositionally biased region" description="Polar residues" evidence="2">
    <location>
        <begin position="958"/>
        <end position="978"/>
    </location>
</feature>
<feature type="compositionally biased region" description="Polar residues" evidence="2">
    <location>
        <begin position="40"/>
        <end position="50"/>
    </location>
</feature>
<feature type="compositionally biased region" description="Polar residues" evidence="2">
    <location>
        <begin position="1"/>
        <end position="19"/>
    </location>
</feature>
<evidence type="ECO:0000256" key="1">
    <source>
        <dbReference type="SAM" id="Coils"/>
    </source>
</evidence>
<feature type="compositionally biased region" description="Low complexity" evidence="2">
    <location>
        <begin position="991"/>
        <end position="1002"/>
    </location>
</feature>
<feature type="compositionally biased region" description="Polar residues" evidence="2">
    <location>
        <begin position="746"/>
        <end position="759"/>
    </location>
</feature>
<accession>A0A8H3IAD6</accession>
<feature type="coiled-coil region" evidence="1">
    <location>
        <begin position="1120"/>
        <end position="1147"/>
    </location>
</feature>
<feature type="region of interest" description="Disordered" evidence="2">
    <location>
        <begin position="358"/>
        <end position="546"/>
    </location>
</feature>
<feature type="compositionally biased region" description="Basic and acidic residues" evidence="2">
    <location>
        <begin position="878"/>
        <end position="892"/>
    </location>
</feature>
<feature type="compositionally biased region" description="Polar residues" evidence="2">
    <location>
        <begin position="779"/>
        <end position="790"/>
    </location>
</feature>
<evidence type="ECO:0000313" key="3">
    <source>
        <dbReference type="EMBL" id="CAF9911033.1"/>
    </source>
</evidence>
<feature type="compositionally biased region" description="Polar residues" evidence="2">
    <location>
        <begin position="515"/>
        <end position="536"/>
    </location>
</feature>
<feature type="region of interest" description="Disordered" evidence="2">
    <location>
        <begin position="842"/>
        <end position="1092"/>
    </location>
</feature>
<proteinExistence type="predicted"/>
<comment type="caution">
    <text evidence="3">The sequence shown here is derived from an EMBL/GenBank/DDBJ whole genome shotgun (WGS) entry which is preliminary data.</text>
</comment>
<evidence type="ECO:0000313" key="4">
    <source>
        <dbReference type="Proteomes" id="UP000664203"/>
    </source>
</evidence>